<evidence type="ECO:0000313" key="19">
    <source>
        <dbReference type="Proteomes" id="UP000825179"/>
    </source>
</evidence>
<dbReference type="InterPro" id="IPR022898">
    <property type="entry name" value="RNase_HII"/>
</dbReference>
<keyword evidence="13 14" id="KW-0464">Manganese</keyword>
<comment type="similarity">
    <text evidence="5 14 16">Belongs to the RNase HII family.</text>
</comment>
<evidence type="ECO:0000256" key="3">
    <source>
        <dbReference type="ARBA" id="ARBA00004065"/>
    </source>
</evidence>
<dbReference type="GO" id="GO:0006298">
    <property type="term" value="P:mismatch repair"/>
    <property type="evidence" value="ECO:0007669"/>
    <property type="project" value="TreeGrafter"/>
</dbReference>
<dbReference type="Proteomes" id="UP000825179">
    <property type="component" value="Chromosome"/>
</dbReference>
<name>A0A8X8I8N8_CALTT</name>
<comment type="cofactor">
    <cofactor evidence="14 15">
        <name>Mn(2+)</name>
        <dbReference type="ChEBI" id="CHEBI:29035"/>
    </cofactor>
    <cofactor evidence="14 15">
        <name>Mg(2+)</name>
        <dbReference type="ChEBI" id="CHEBI:18420"/>
    </cofactor>
    <text evidence="14 15">Manganese or magnesium. Binds 1 divalent metal ion per monomer in the absence of substrate. May bind a second metal ion after substrate binding.</text>
</comment>
<evidence type="ECO:0000256" key="9">
    <source>
        <dbReference type="ARBA" id="ARBA00022722"/>
    </source>
</evidence>
<dbReference type="InterPro" id="IPR012337">
    <property type="entry name" value="RNaseH-like_sf"/>
</dbReference>
<comment type="cofactor">
    <cofactor evidence="2">
        <name>Mg(2+)</name>
        <dbReference type="ChEBI" id="CHEBI:18420"/>
    </cofactor>
</comment>
<evidence type="ECO:0000256" key="11">
    <source>
        <dbReference type="ARBA" id="ARBA00022759"/>
    </source>
</evidence>
<dbReference type="GO" id="GO:0043137">
    <property type="term" value="P:DNA replication, removal of RNA primer"/>
    <property type="evidence" value="ECO:0007669"/>
    <property type="project" value="TreeGrafter"/>
</dbReference>
<reference evidence="18 19" key="1">
    <citation type="journal article" date="2020" name="Extremophiles">
        <title>Genomic analysis of Caldalkalibacillus thermarum TA2.A1 reveals aerobic alkaliphilic metabolism and evolutionary hallmarks linking alkaliphilic bacteria and plant life.</title>
        <authorList>
            <person name="de Jong S.I."/>
            <person name="van den Broek M.A."/>
            <person name="Merkel A.Y."/>
            <person name="de la Torre Cortes P."/>
            <person name="Kalamorz F."/>
            <person name="Cook G.M."/>
            <person name="van Loosdrecht M.C.M."/>
            <person name="McMillan D.G.G."/>
        </authorList>
    </citation>
    <scope>NUCLEOTIDE SEQUENCE [LARGE SCALE GENOMIC DNA]</scope>
    <source>
        <strain evidence="18 19">TA2.A1</strain>
    </source>
</reference>
<evidence type="ECO:0000256" key="8">
    <source>
        <dbReference type="ARBA" id="ARBA00022490"/>
    </source>
</evidence>
<evidence type="ECO:0000256" key="4">
    <source>
        <dbReference type="ARBA" id="ARBA00004496"/>
    </source>
</evidence>
<dbReference type="InterPro" id="IPR036397">
    <property type="entry name" value="RNaseH_sf"/>
</dbReference>
<dbReference type="HAMAP" id="MF_00052_B">
    <property type="entry name" value="RNase_HII_B"/>
    <property type="match status" value="1"/>
</dbReference>
<dbReference type="PROSITE" id="PS51975">
    <property type="entry name" value="RNASE_H_2"/>
    <property type="match status" value="1"/>
</dbReference>
<evidence type="ECO:0000256" key="1">
    <source>
        <dbReference type="ARBA" id="ARBA00000077"/>
    </source>
</evidence>
<dbReference type="InterPro" id="IPR024567">
    <property type="entry name" value="RNase_HII/HIII_dom"/>
</dbReference>
<feature type="binding site" evidence="14 15">
    <location>
        <position position="82"/>
    </location>
    <ligand>
        <name>a divalent metal cation</name>
        <dbReference type="ChEBI" id="CHEBI:60240"/>
    </ligand>
</feature>
<dbReference type="NCBIfam" id="NF000594">
    <property type="entry name" value="PRK00015.1-1"/>
    <property type="match status" value="1"/>
</dbReference>
<dbReference type="InterPro" id="IPR001352">
    <property type="entry name" value="RNase_HII/HIII"/>
</dbReference>
<dbReference type="FunFam" id="3.30.420.10:FF:000006">
    <property type="entry name" value="Ribonuclease HII"/>
    <property type="match status" value="1"/>
</dbReference>
<evidence type="ECO:0000256" key="14">
    <source>
        <dbReference type="HAMAP-Rule" id="MF_00052"/>
    </source>
</evidence>
<keyword evidence="11 14" id="KW-0255">Endonuclease</keyword>
<dbReference type="KEGG" id="cthu:HUR95_12315"/>
<keyword evidence="8 14" id="KW-0963">Cytoplasm</keyword>
<dbReference type="PANTHER" id="PTHR10954">
    <property type="entry name" value="RIBONUCLEASE H2 SUBUNIT A"/>
    <property type="match status" value="1"/>
</dbReference>
<comment type="subcellular location">
    <subcellularLocation>
        <location evidence="4 14">Cytoplasm</location>
    </subcellularLocation>
</comment>
<dbReference type="SUPFAM" id="SSF53098">
    <property type="entry name" value="Ribonuclease H-like"/>
    <property type="match status" value="1"/>
</dbReference>
<sequence>MDTSKMTVTQIREWMYQAERREVEAALPFLEQDQRKGVRHLVSRWLRQEEAKQVKQARWERLISLEQKLREQGYTAIAGVDEAGRSPLAGPVVAAAVILPEQICLEELNDSKQLSAVLREELAKEIKAKAVAYHVAFVDAEEIDRINVYQASKKAMVMAVQGLAHKPDYVLVDAMAIPLQISQRSLVKGDARSASIAAASILAKVERDRWMSEMAKRYPQYGFERHKGYGTKEHWQAIHTYGLTPLHRRSFINGQLSLEDIVHE</sequence>
<dbReference type="CDD" id="cd07182">
    <property type="entry name" value="RNase_HII_bacteria_HII_like"/>
    <property type="match status" value="1"/>
</dbReference>
<dbReference type="EMBL" id="CP082237">
    <property type="protein sequence ID" value="QZT33086.1"/>
    <property type="molecule type" value="Genomic_DNA"/>
</dbReference>
<dbReference type="EC" id="3.1.26.4" evidence="6 14"/>
<proteinExistence type="inferred from homology"/>
<dbReference type="AlphaFoldDB" id="A0A8X8I8N8"/>
<keyword evidence="12 14" id="KW-0378">Hydrolase</keyword>
<evidence type="ECO:0000256" key="15">
    <source>
        <dbReference type="PROSITE-ProRule" id="PRU01319"/>
    </source>
</evidence>
<dbReference type="PANTHER" id="PTHR10954:SF18">
    <property type="entry name" value="RIBONUCLEASE HII"/>
    <property type="match status" value="1"/>
</dbReference>
<keyword evidence="19" id="KW-1185">Reference proteome</keyword>
<dbReference type="GO" id="GO:0004523">
    <property type="term" value="F:RNA-DNA hybrid ribonuclease activity"/>
    <property type="evidence" value="ECO:0007669"/>
    <property type="project" value="UniProtKB-UniRule"/>
</dbReference>
<evidence type="ECO:0000256" key="16">
    <source>
        <dbReference type="RuleBase" id="RU003515"/>
    </source>
</evidence>
<evidence type="ECO:0000256" key="10">
    <source>
        <dbReference type="ARBA" id="ARBA00022723"/>
    </source>
</evidence>
<gene>
    <name evidence="14" type="primary">rnhB</name>
    <name evidence="18" type="ORF">HUR95_12315</name>
</gene>
<evidence type="ECO:0000256" key="7">
    <source>
        <dbReference type="ARBA" id="ARBA00019179"/>
    </source>
</evidence>
<evidence type="ECO:0000256" key="13">
    <source>
        <dbReference type="ARBA" id="ARBA00023211"/>
    </source>
</evidence>
<dbReference type="GO" id="GO:0030145">
    <property type="term" value="F:manganese ion binding"/>
    <property type="evidence" value="ECO:0007669"/>
    <property type="project" value="UniProtKB-UniRule"/>
</dbReference>
<dbReference type="Pfam" id="PF01351">
    <property type="entry name" value="RNase_HII"/>
    <property type="match status" value="1"/>
</dbReference>
<keyword evidence="9 14" id="KW-0540">Nuclease</keyword>
<comment type="function">
    <text evidence="3 14 16">Endonuclease that specifically degrades the RNA of RNA-DNA hybrids.</text>
</comment>
<keyword evidence="10 14" id="KW-0479">Metal-binding</keyword>
<evidence type="ECO:0000313" key="18">
    <source>
        <dbReference type="EMBL" id="QZT33086.1"/>
    </source>
</evidence>
<dbReference type="NCBIfam" id="NF000595">
    <property type="entry name" value="PRK00015.1-3"/>
    <property type="match status" value="1"/>
</dbReference>
<feature type="binding site" evidence="14 15">
    <location>
        <position position="173"/>
    </location>
    <ligand>
        <name>a divalent metal cation</name>
        <dbReference type="ChEBI" id="CHEBI:60240"/>
    </ligand>
</feature>
<dbReference type="RefSeq" id="WP_222822616.1">
    <property type="nucleotide sequence ID" value="NZ_CP082237.1"/>
</dbReference>
<dbReference type="Gene3D" id="3.30.420.10">
    <property type="entry name" value="Ribonuclease H-like superfamily/Ribonuclease H"/>
    <property type="match status" value="1"/>
</dbReference>
<evidence type="ECO:0000256" key="5">
    <source>
        <dbReference type="ARBA" id="ARBA00007383"/>
    </source>
</evidence>
<feature type="binding site" evidence="14 15">
    <location>
        <position position="81"/>
    </location>
    <ligand>
        <name>a divalent metal cation</name>
        <dbReference type="ChEBI" id="CHEBI:60240"/>
    </ligand>
</feature>
<dbReference type="GO" id="GO:0003723">
    <property type="term" value="F:RNA binding"/>
    <property type="evidence" value="ECO:0007669"/>
    <property type="project" value="UniProtKB-UniRule"/>
</dbReference>
<evidence type="ECO:0000256" key="6">
    <source>
        <dbReference type="ARBA" id="ARBA00012180"/>
    </source>
</evidence>
<accession>A0A8X8I8N8</accession>
<dbReference type="GO" id="GO:0032299">
    <property type="term" value="C:ribonuclease H2 complex"/>
    <property type="evidence" value="ECO:0007669"/>
    <property type="project" value="TreeGrafter"/>
</dbReference>
<evidence type="ECO:0000256" key="2">
    <source>
        <dbReference type="ARBA" id="ARBA00001946"/>
    </source>
</evidence>
<dbReference type="GO" id="GO:0005737">
    <property type="term" value="C:cytoplasm"/>
    <property type="evidence" value="ECO:0007669"/>
    <property type="project" value="UniProtKB-SubCell"/>
</dbReference>
<evidence type="ECO:0000259" key="17">
    <source>
        <dbReference type="PROSITE" id="PS51975"/>
    </source>
</evidence>
<evidence type="ECO:0000256" key="12">
    <source>
        <dbReference type="ARBA" id="ARBA00022801"/>
    </source>
</evidence>
<protein>
    <recommendedName>
        <fullName evidence="7 14">Ribonuclease HII</fullName>
        <shortName evidence="14">RNase HII</shortName>
        <ecNumber evidence="6 14">3.1.26.4</ecNumber>
    </recommendedName>
</protein>
<feature type="domain" description="RNase H type-2" evidence="17">
    <location>
        <begin position="75"/>
        <end position="263"/>
    </location>
</feature>
<organism evidence="18 19">
    <name type="scientific">Caldalkalibacillus thermarum (strain TA2.A1)</name>
    <dbReference type="NCBI Taxonomy" id="986075"/>
    <lineage>
        <taxon>Bacteria</taxon>
        <taxon>Bacillati</taxon>
        <taxon>Bacillota</taxon>
        <taxon>Bacilli</taxon>
        <taxon>Bacillales</taxon>
        <taxon>Bacillaceae</taxon>
        <taxon>Caldalkalibacillus</taxon>
    </lineage>
</organism>
<comment type="catalytic activity">
    <reaction evidence="1 14 15 16">
        <text>Endonucleolytic cleavage to 5'-phosphomonoester.</text>
        <dbReference type="EC" id="3.1.26.4"/>
    </reaction>
</comment>